<accession>A0A856MQK9</accession>
<dbReference type="KEGG" id="bsen:DP114_34375"/>
<evidence type="ECO:0000313" key="3">
    <source>
        <dbReference type="Proteomes" id="UP000503129"/>
    </source>
</evidence>
<feature type="transmembrane region" description="Helical" evidence="1">
    <location>
        <begin position="61"/>
        <end position="80"/>
    </location>
</feature>
<dbReference type="AlphaFoldDB" id="A0A856MQK9"/>
<keyword evidence="1" id="KW-0812">Transmembrane</keyword>
<gene>
    <name evidence="2" type="ORF">DP114_34375</name>
</gene>
<keyword evidence="1" id="KW-1133">Transmembrane helix</keyword>
<reference evidence="2 3" key="1">
    <citation type="submission" date="2018-06" db="EMBL/GenBank/DDBJ databases">
        <title>Comparative genomics of Brasilonema spp. strains.</title>
        <authorList>
            <person name="Alvarenga D.O."/>
            <person name="Fiore M.F."/>
            <person name="Varani A.M."/>
        </authorList>
    </citation>
    <scope>NUCLEOTIDE SEQUENCE [LARGE SCALE GENOMIC DNA]</scope>
    <source>
        <strain evidence="2 3">CENA114</strain>
        <plasmid evidence="3">pboct2</plasmid>
    </source>
</reference>
<feature type="transmembrane region" description="Helical" evidence="1">
    <location>
        <begin position="36"/>
        <end position="54"/>
    </location>
</feature>
<keyword evidence="3" id="KW-1185">Reference proteome</keyword>
<geneLocation type="plasmid" evidence="3">
    <name>pboct2</name>
</geneLocation>
<sequence length="81" mass="9143">MKLDKLLSWIEKIVVWFLIGMLCFVGLGSLPVNPTSFFDFAASLYYLLAAVVVCPKTPLSFNKRLVFGFIAFFYGVWVGLI</sequence>
<proteinExistence type="predicted"/>
<keyword evidence="2" id="KW-0614">Plasmid</keyword>
<dbReference type="Proteomes" id="UP000503129">
    <property type="component" value="Plasmid pBOCT2"/>
</dbReference>
<keyword evidence="1" id="KW-0472">Membrane</keyword>
<organism evidence="2 3">
    <name type="scientific">Brasilonema sennae CENA114</name>
    <dbReference type="NCBI Taxonomy" id="415709"/>
    <lineage>
        <taxon>Bacteria</taxon>
        <taxon>Bacillati</taxon>
        <taxon>Cyanobacteriota</taxon>
        <taxon>Cyanophyceae</taxon>
        <taxon>Nostocales</taxon>
        <taxon>Scytonemataceae</taxon>
        <taxon>Brasilonema</taxon>
        <taxon>Bromeliae group (in: Brasilonema)</taxon>
    </lineage>
</organism>
<dbReference type="RefSeq" id="WP_169264845.1">
    <property type="nucleotide sequence ID" value="NZ_CAWOXK010000003.1"/>
</dbReference>
<evidence type="ECO:0000313" key="2">
    <source>
        <dbReference type="EMBL" id="QDL12822.1"/>
    </source>
</evidence>
<evidence type="ECO:0000256" key="1">
    <source>
        <dbReference type="SAM" id="Phobius"/>
    </source>
</evidence>
<dbReference type="EMBL" id="CP030120">
    <property type="protein sequence ID" value="QDL12822.1"/>
    <property type="molecule type" value="Genomic_DNA"/>
</dbReference>
<feature type="transmembrane region" description="Helical" evidence="1">
    <location>
        <begin position="12"/>
        <end position="30"/>
    </location>
</feature>
<name>A0A856MQK9_9CYAN</name>
<protein>
    <submittedName>
        <fullName evidence="2">Uncharacterized protein</fullName>
    </submittedName>
</protein>